<dbReference type="STRING" id="1503961.SAMN05421736_101992"/>
<dbReference type="GO" id="GO:0005737">
    <property type="term" value="C:cytoplasm"/>
    <property type="evidence" value="ECO:0007669"/>
    <property type="project" value="UniProtKB-SubCell"/>
</dbReference>
<evidence type="ECO:0000259" key="8">
    <source>
        <dbReference type="Pfam" id="PF21982"/>
    </source>
</evidence>
<evidence type="ECO:0000256" key="3">
    <source>
        <dbReference type="ARBA" id="ARBA00018111"/>
    </source>
</evidence>
<evidence type="ECO:0000259" key="7">
    <source>
        <dbReference type="Pfam" id="PF21981"/>
    </source>
</evidence>
<proteinExistence type="inferred from homology"/>
<gene>
    <name evidence="5" type="primary">recX</name>
    <name evidence="9" type="ORF">SAMN05421736_101992</name>
</gene>
<evidence type="ECO:0000256" key="4">
    <source>
        <dbReference type="ARBA" id="ARBA00022490"/>
    </source>
</evidence>
<dbReference type="Pfam" id="PF02631">
    <property type="entry name" value="RecX_HTH2"/>
    <property type="match status" value="1"/>
</dbReference>
<name>A0A1H3J197_9BACI</name>
<feature type="domain" description="RecX third three-helical" evidence="7">
    <location>
        <begin position="159"/>
        <end position="206"/>
    </location>
</feature>
<dbReference type="InterPro" id="IPR003783">
    <property type="entry name" value="Regulatory_RecX"/>
</dbReference>
<dbReference type="NCBIfam" id="NF010733">
    <property type="entry name" value="PRK14135.1"/>
    <property type="match status" value="1"/>
</dbReference>
<feature type="domain" description="RecX second three-helical" evidence="6">
    <location>
        <begin position="112"/>
        <end position="153"/>
    </location>
</feature>
<comment type="function">
    <text evidence="5">Modulates RecA activity.</text>
</comment>
<feature type="domain" description="RecX third three-helical" evidence="7">
    <location>
        <begin position="218"/>
        <end position="263"/>
    </location>
</feature>
<accession>A0A1H3J197</accession>
<dbReference type="Pfam" id="PF21982">
    <property type="entry name" value="RecX_HTH1"/>
    <property type="match status" value="1"/>
</dbReference>
<organism evidence="9 10">
    <name type="scientific">Evansella caseinilytica</name>
    <dbReference type="NCBI Taxonomy" id="1503961"/>
    <lineage>
        <taxon>Bacteria</taxon>
        <taxon>Bacillati</taxon>
        <taxon>Bacillota</taxon>
        <taxon>Bacilli</taxon>
        <taxon>Bacillales</taxon>
        <taxon>Bacillaceae</taxon>
        <taxon>Evansella</taxon>
    </lineage>
</organism>
<evidence type="ECO:0000256" key="1">
    <source>
        <dbReference type="ARBA" id="ARBA00004496"/>
    </source>
</evidence>
<keyword evidence="10" id="KW-1185">Reference proteome</keyword>
<dbReference type="EMBL" id="FNPI01000001">
    <property type="protein sequence ID" value="SDY33726.1"/>
    <property type="molecule type" value="Genomic_DNA"/>
</dbReference>
<evidence type="ECO:0000256" key="5">
    <source>
        <dbReference type="HAMAP-Rule" id="MF_01114"/>
    </source>
</evidence>
<dbReference type="InterPro" id="IPR053925">
    <property type="entry name" value="RecX_HTH_3rd"/>
</dbReference>
<evidence type="ECO:0000313" key="10">
    <source>
        <dbReference type="Proteomes" id="UP000198935"/>
    </source>
</evidence>
<dbReference type="InterPro" id="IPR036388">
    <property type="entry name" value="WH-like_DNA-bd_sf"/>
</dbReference>
<dbReference type="PANTHER" id="PTHR33602:SF1">
    <property type="entry name" value="REGULATORY PROTEIN RECX FAMILY PROTEIN"/>
    <property type="match status" value="1"/>
</dbReference>
<sequence>MPMISRIAVAKKNKGRFHIYIGSAQGEEYAFTVSEDLFIKRGLRKGLELTEAEICEIREADQLDKAMQKVLNYLSYRMRSEKEVYIYLAELEVKGKDAAQIVARLKELQFLDDKLFAKAFIRTKKNTQKKGPLVIVQELQEKGISKPLIEQALAEYPEEEQLEHAVSAAVKKQTSYRNDGRKLRKQKTIQFLLQRGFPSSVVQQAVEALEEDSDDSGELAALATQGEKALKKFARYDGWEKEQRIKQFLAQRGFSFDLVEKWLRENYDS</sequence>
<dbReference type="OrthoDB" id="5421057at2"/>
<dbReference type="AlphaFoldDB" id="A0A1H3J197"/>
<dbReference type="Proteomes" id="UP000198935">
    <property type="component" value="Unassembled WGS sequence"/>
</dbReference>
<evidence type="ECO:0000259" key="6">
    <source>
        <dbReference type="Pfam" id="PF02631"/>
    </source>
</evidence>
<dbReference type="HAMAP" id="MF_01114">
    <property type="entry name" value="RecX"/>
    <property type="match status" value="1"/>
</dbReference>
<evidence type="ECO:0000313" key="9">
    <source>
        <dbReference type="EMBL" id="SDY33726.1"/>
    </source>
</evidence>
<dbReference type="Gene3D" id="1.10.10.10">
    <property type="entry name" value="Winged helix-like DNA-binding domain superfamily/Winged helix DNA-binding domain"/>
    <property type="match status" value="4"/>
</dbReference>
<reference evidence="10" key="1">
    <citation type="submission" date="2016-10" db="EMBL/GenBank/DDBJ databases">
        <authorList>
            <person name="Varghese N."/>
            <person name="Submissions S."/>
        </authorList>
    </citation>
    <scope>NUCLEOTIDE SEQUENCE [LARGE SCALE GENOMIC DNA]</scope>
    <source>
        <strain evidence="10">SP</strain>
    </source>
</reference>
<feature type="domain" description="RecX first three-helical" evidence="8">
    <location>
        <begin position="66"/>
        <end position="105"/>
    </location>
</feature>
<dbReference type="PANTHER" id="PTHR33602">
    <property type="entry name" value="REGULATORY PROTEIN RECX FAMILY PROTEIN"/>
    <property type="match status" value="1"/>
</dbReference>
<dbReference type="InterPro" id="IPR053924">
    <property type="entry name" value="RecX_HTH_2nd"/>
</dbReference>
<comment type="subcellular location">
    <subcellularLocation>
        <location evidence="1 5">Cytoplasm</location>
    </subcellularLocation>
</comment>
<keyword evidence="4 5" id="KW-0963">Cytoplasm</keyword>
<evidence type="ECO:0000256" key="2">
    <source>
        <dbReference type="ARBA" id="ARBA00009695"/>
    </source>
</evidence>
<protein>
    <recommendedName>
        <fullName evidence="3 5">Regulatory protein RecX</fullName>
    </recommendedName>
</protein>
<dbReference type="InterPro" id="IPR053926">
    <property type="entry name" value="RecX_HTH_1st"/>
</dbReference>
<dbReference type="Pfam" id="PF21981">
    <property type="entry name" value="RecX_HTH3"/>
    <property type="match status" value="2"/>
</dbReference>
<comment type="similarity">
    <text evidence="2 5">Belongs to the RecX family.</text>
</comment>
<dbReference type="GO" id="GO:0006282">
    <property type="term" value="P:regulation of DNA repair"/>
    <property type="evidence" value="ECO:0007669"/>
    <property type="project" value="UniProtKB-UniRule"/>
</dbReference>